<evidence type="ECO:0000313" key="2">
    <source>
        <dbReference type="Proteomes" id="UP000290889"/>
    </source>
</evidence>
<dbReference type="KEGG" id="mur:EQY75_12005"/>
<protein>
    <submittedName>
        <fullName evidence="1">TonB-dependent receptor</fullName>
    </submittedName>
</protein>
<dbReference type="EMBL" id="CP035544">
    <property type="protein sequence ID" value="QBA65190.1"/>
    <property type="molecule type" value="Genomic_DNA"/>
</dbReference>
<sequence>MDLPGTDKQLKSTRLKVLMLLFFTLFQIGVAQEVLITGRVIEYQDKQGLEGVRIWITGQPEFTISRKEGEFQFKTGQRGNLQLNLSAQNYVTQIYPLAVDTVDIHLGPVYLKRDLEVEKSDNLLTLTESDLKEESNLESNSGLLMATRDVFLKRAAFDFSQAFFRVRGYDSKEGLVLINGIPMNRNWDGRPQWNNWGGLNDVIRNQEFTFGLDASDQTFGGVLGTSAIDLSPHRFRPGLRISTAASNRTYRNRIMATYHTGKGRKGFAYSMSFSRRWAKEGFVTGTPYDAYSVFLAASLALTGQQTLGAALISAYNSRGRIAALTDEVAGLMGPGYNPYWGEQKGSIRTSRIRKIHEPLALITYDLTTKKLQLRTSIGYQWGSRKFSRIGYYNAPNPDPTYYRYLPSYNINSPIGANFIGAEAARKGFIENPQWPWSDLYRANSKPARKNDAAYIDQEDVSDETIITSNTILNIQIGKSLKIDAGFLWQRSQAENFARVNDLLGADQIRDIDSFSNTRNNLNEPVKKEKGDLFGYHYNNNSDYWNSFLQARFAWNQCDFYVAGEYAEKSFQRDGLFLNERFIDNSYGRGKKKRFQFWGIKSGLSYGITSRHWIRVYAYAGAKSQPLKYVFINPRENNLIVPNISVENIYSLDVNYLLRLPGLTGRFSAYYTRFINGTEINFFYVDSGVGSEFVQEVASGLDRLHKGLEAGLELNLSPTTKASFSASIGRHEYASDPSVTINFDTSGIDETLNRTGGNIDLGIATIKGNQLNQGPQTALSLGVEYRDPSYWWIGGTANYLANSVIDMAFIKRTRSFRLDPENGRPFPGVSEEQLRNLLAQESLPPVYLLNLLGGKSWLRKGKYISIFLTVSNVFNTIFKSGGYEQSRNGNYQQMVNDNLNGAPSFGNKYWYGFGRTFFLNLAISF</sequence>
<dbReference type="Proteomes" id="UP000290889">
    <property type="component" value="Chromosome"/>
</dbReference>
<proteinExistence type="predicted"/>
<evidence type="ECO:0000313" key="1">
    <source>
        <dbReference type="EMBL" id="QBA65190.1"/>
    </source>
</evidence>
<dbReference type="SUPFAM" id="SSF49464">
    <property type="entry name" value="Carboxypeptidase regulatory domain-like"/>
    <property type="match status" value="1"/>
</dbReference>
<accession>A0A411ECS0</accession>
<organism evidence="1 2">
    <name type="scientific">Muriicola soli</name>
    <dbReference type="NCBI Taxonomy" id="2507538"/>
    <lineage>
        <taxon>Bacteria</taxon>
        <taxon>Pseudomonadati</taxon>
        <taxon>Bacteroidota</taxon>
        <taxon>Flavobacteriia</taxon>
        <taxon>Flavobacteriales</taxon>
        <taxon>Flavobacteriaceae</taxon>
        <taxon>Muriicola</taxon>
    </lineage>
</organism>
<name>A0A411ECS0_9FLAO</name>
<dbReference type="AlphaFoldDB" id="A0A411ECS0"/>
<dbReference type="RefSeq" id="WP_129606187.1">
    <property type="nucleotide sequence ID" value="NZ_CP035544.1"/>
</dbReference>
<gene>
    <name evidence="1" type="ORF">EQY75_12005</name>
</gene>
<dbReference type="InterPro" id="IPR008969">
    <property type="entry name" value="CarboxyPept-like_regulatory"/>
</dbReference>
<dbReference type="OrthoDB" id="1453181at2"/>
<dbReference type="SUPFAM" id="SSF56935">
    <property type="entry name" value="Porins"/>
    <property type="match status" value="1"/>
</dbReference>
<reference evidence="1 2" key="1">
    <citation type="submission" date="2019-01" db="EMBL/GenBank/DDBJ databases">
        <title>Muriicola soli sp. nov., isolated from soil.</title>
        <authorList>
            <person name="Kang H.J."/>
            <person name="Kim S.B."/>
        </authorList>
    </citation>
    <scope>NUCLEOTIDE SEQUENCE [LARGE SCALE GENOMIC DNA]</scope>
    <source>
        <strain evidence="1 2">MMS17-SY002</strain>
    </source>
</reference>
<keyword evidence="2" id="KW-1185">Reference proteome</keyword>
<keyword evidence="1" id="KW-0675">Receptor</keyword>